<name>A0A3M0IYI4_HIRRU</name>
<dbReference type="EMBL" id="QRBI01000202">
    <property type="protein sequence ID" value="RMB93884.1"/>
    <property type="molecule type" value="Genomic_DNA"/>
</dbReference>
<dbReference type="STRING" id="333673.A0A3M0IYI4"/>
<feature type="transmembrane region" description="Helical" evidence="7">
    <location>
        <begin position="1044"/>
        <end position="1067"/>
    </location>
</feature>
<feature type="region of interest" description="Disordered" evidence="6">
    <location>
        <begin position="683"/>
        <end position="716"/>
    </location>
</feature>
<feature type="transmembrane region" description="Helical" evidence="7">
    <location>
        <begin position="1135"/>
        <end position="1156"/>
    </location>
</feature>
<dbReference type="GO" id="GO:0016020">
    <property type="term" value="C:membrane"/>
    <property type="evidence" value="ECO:0007669"/>
    <property type="project" value="UniProtKB-SubCell"/>
</dbReference>
<sequence length="1416" mass="158283">MGLVSGLGRALRRRRGQRRIPAPRLGAQLWPEDPSKAQEFARSLGGLTLGLALASIYGILVLLVQGHNVWYCLSVTVILGAGLGLGMAFSMKTRMIVLLALPHFFTREGKMLIMMLALCLTVQGPGTNLMHNISQLAKALSCGAELAQNQTAERLQRAKEPLLNLQKKIKELGQNAKVVGDRVRKFVRSIIDATRHVARALRNVWMWLARAGYSCNRELGSPKDSCFRYMDKAQDRCERALPLLFHICYVVQSFKGLCKILNASESLSLCLVGADGVMGQMCPHHGGTALAEIPFPAVGVMFCSIPWYIQTFIRISVAGPLTDALNRIRAEFEFNISVVHHFSVNLNASKTLGEVAIRYRRRYLRDDTFDNVYITRRFVELDLRCAEQGKPTVLPLSVLERGRYIPPGALWLSKTERRQYGLQLFEFLRHVLLGFSILLADYSIFWLLDLFRHQLNTEVIARAPSTMTITVNGTGYTSEIFQDLVSAFNTLQEGKVSVLSPVCLIEPVEPDRNTHITIGILYGVWLFIAVFGTYMARLRRAVCAAYFPSREQERIAFLHNIIRARRGWLLFALCQIGTRRLADTGKSRLFLILISRDSSDEETPRLWLDAVRALRGQERGRKLLQRIKDLIRGRRLPFRTATRLQDQLEEEEREDLLSRHDFDYEEQAEREDRELQEVVVLQTPSQVPSSLEHPTGVSSGAESHHPQKPPNTTSGGVSVLPGPCSRFLWSRPDEYRYRKFFLGAGFGMLLGLGLCHLLIMPLDLSETRGGDCLRLGHVPPLLRCANLLMLPKFLGKEGRLYVVSVVFAAIYSGPGANLWYNLMETKRSMDCVLELQINHTRHLWQASTAPLRQVMEELVKSAETLNAEVQNVSQAFVDLNEQVASEEGYDLRKGPYVGGQRVPSTQEIYENKTKLRCDTVIQKGLQRCTDHFQTMHKHCMRIVVVPILSHLICLPMRFGFLCQSVKVMTPGVRRGSLWMGTSGRRYDQVNDSVNSLSQEFSASIAYQVSAWAPRGAPQDAGGSEIAEQLREEVTSQLREEGARLGLAVSFFRLLLSFTFLFVFFSAFHYTYQYCHKLGFDNCYITTYFRQKIDARRGEQNKPTLLPLLREETSSLIFPSKPALQRPERQYMVMELLRCIPLLLFLLFVCGLDHFLFSILSIIQHHSFIEYSYQASHHLTVNVTGTSLMADLLRSTIGALNTSFDTELRPQTSPTGMTRQQYLNTCLPLGALGLLCLAQSTRSACAVSSPPSTSSPSHPARTVFAGTEGEDSGAVPVQQNAAAAEAFLAPAAWARSRQARRPPGPVSGDGDTGRWVGLPLSLDPSASHGPVLVAGDVAAAVVPPALAPLRRYLRQRCTLCGTPETPQHQPCPNPQCSALYCESCWREVGGTCLVCSPADPDLVQDSSEEEEEQGYAG</sequence>
<dbReference type="Pfam" id="PF07782">
    <property type="entry name" value="DC_STAMP"/>
    <property type="match status" value="2"/>
</dbReference>
<feature type="transmembrane region" description="Helical" evidence="7">
    <location>
        <begin position="740"/>
        <end position="759"/>
    </location>
</feature>
<feature type="compositionally biased region" description="Low complexity" evidence="6">
    <location>
        <begin position="1247"/>
        <end position="1258"/>
    </location>
</feature>
<dbReference type="Pfam" id="PF26039">
    <property type="entry name" value="Dcst2"/>
    <property type="match status" value="1"/>
</dbReference>
<evidence type="ECO:0000256" key="2">
    <source>
        <dbReference type="ARBA" id="ARBA00022692"/>
    </source>
</evidence>
<keyword evidence="3 7" id="KW-1133">Transmembrane helix</keyword>
<gene>
    <name evidence="10" type="ORF">DUI87_29620</name>
</gene>
<evidence type="ECO:0000259" key="8">
    <source>
        <dbReference type="Pfam" id="PF07782"/>
    </source>
</evidence>
<dbReference type="InterPro" id="IPR012858">
    <property type="entry name" value="DC_STAMP-like"/>
</dbReference>
<feature type="transmembrane region" description="Helical" evidence="7">
    <location>
        <begin position="942"/>
        <end position="960"/>
    </location>
</feature>
<feature type="transmembrane region" description="Helical" evidence="7">
    <location>
        <begin position="70"/>
        <end position="91"/>
    </location>
</feature>
<accession>A0A3M0IYI4</accession>
<feature type="region of interest" description="Disordered" evidence="6">
    <location>
        <begin position="1246"/>
        <end position="1272"/>
    </location>
</feature>
<feature type="domain" description="Dendritic cell-specific transmembrane protein-like" evidence="8">
    <location>
        <begin position="1079"/>
        <end position="1240"/>
    </location>
</feature>
<protein>
    <recommendedName>
        <fullName evidence="12">Dendritic cell-specific transmembrane protein-like domain-containing protein</fullName>
    </recommendedName>
</protein>
<evidence type="ECO:0000256" key="7">
    <source>
        <dbReference type="SAM" id="Phobius"/>
    </source>
</evidence>
<dbReference type="InterPro" id="IPR051856">
    <property type="entry name" value="CSR-E3_Ligase_Protein"/>
</dbReference>
<feature type="region of interest" description="Disordered" evidence="6">
    <location>
        <begin position="1293"/>
        <end position="1317"/>
    </location>
</feature>
<evidence type="ECO:0000256" key="1">
    <source>
        <dbReference type="ARBA" id="ARBA00004141"/>
    </source>
</evidence>
<feature type="transmembrane region" description="Helical" evidence="7">
    <location>
        <begin position="516"/>
        <end position="536"/>
    </location>
</feature>
<feature type="domain" description="E3 ubiquitin-protein ligase DCST1-like C-terminal" evidence="9">
    <location>
        <begin position="1354"/>
        <end position="1396"/>
    </location>
</feature>
<dbReference type="PANTHER" id="PTHR21041">
    <property type="entry name" value="DENDRITIC CELL-SPECIFIC TRANSMEMBRANE PROTEIN"/>
    <property type="match status" value="1"/>
</dbReference>
<feature type="transmembrane region" description="Helical" evidence="7">
    <location>
        <begin position="800"/>
        <end position="820"/>
    </location>
</feature>
<keyword evidence="11" id="KW-1185">Reference proteome</keyword>
<reference evidence="10 11" key="1">
    <citation type="submission" date="2018-07" db="EMBL/GenBank/DDBJ databases">
        <title>A high quality draft genome assembly of the barn swallow (H. rustica rustica).</title>
        <authorList>
            <person name="Formenti G."/>
            <person name="Chiara M."/>
            <person name="Poveda L."/>
            <person name="Francoijs K.-J."/>
            <person name="Bonisoli-Alquati A."/>
            <person name="Canova L."/>
            <person name="Gianfranceschi L."/>
            <person name="Horner D.S."/>
            <person name="Saino N."/>
        </authorList>
    </citation>
    <scope>NUCLEOTIDE SEQUENCE [LARGE SCALE GENOMIC DNA]</scope>
    <source>
        <strain evidence="10">Chelidonia</strain>
        <tissue evidence="10">Blood</tissue>
    </source>
</reference>
<evidence type="ECO:0000313" key="11">
    <source>
        <dbReference type="Proteomes" id="UP000269221"/>
    </source>
</evidence>
<dbReference type="InterPro" id="IPR058842">
    <property type="entry name" value="DCST1_C"/>
</dbReference>
<keyword evidence="5" id="KW-0175">Coiled coil</keyword>
<feature type="domain" description="Dendritic cell-specific transmembrane protein-like" evidence="8">
    <location>
        <begin position="369"/>
        <end position="559"/>
    </location>
</feature>
<keyword evidence="4 7" id="KW-0472">Membrane</keyword>
<dbReference type="Pfam" id="PF26037">
    <property type="entry name" value="zf-RING_DCST1_C"/>
    <property type="match status" value="1"/>
</dbReference>
<keyword evidence="2 7" id="KW-0812">Transmembrane</keyword>
<feature type="transmembrane region" description="Helical" evidence="7">
    <location>
        <begin position="427"/>
        <end position="448"/>
    </location>
</feature>
<proteinExistence type="predicted"/>
<dbReference type="PANTHER" id="PTHR21041:SF17">
    <property type="entry name" value="E3 UBIQUITIN-PROTEIN LIGASE DCST1"/>
    <property type="match status" value="1"/>
</dbReference>
<feature type="transmembrane region" description="Helical" evidence="7">
    <location>
        <begin position="111"/>
        <end position="130"/>
    </location>
</feature>
<evidence type="ECO:0000256" key="4">
    <source>
        <dbReference type="ARBA" id="ARBA00023136"/>
    </source>
</evidence>
<feature type="transmembrane region" description="Helical" evidence="7">
    <location>
        <begin position="40"/>
        <end position="63"/>
    </location>
</feature>
<organism evidence="10 11">
    <name type="scientific">Hirundo rustica rustica</name>
    <dbReference type="NCBI Taxonomy" id="333673"/>
    <lineage>
        <taxon>Eukaryota</taxon>
        <taxon>Metazoa</taxon>
        <taxon>Chordata</taxon>
        <taxon>Craniata</taxon>
        <taxon>Vertebrata</taxon>
        <taxon>Euteleostomi</taxon>
        <taxon>Archelosauria</taxon>
        <taxon>Archosauria</taxon>
        <taxon>Dinosauria</taxon>
        <taxon>Saurischia</taxon>
        <taxon>Theropoda</taxon>
        <taxon>Coelurosauria</taxon>
        <taxon>Aves</taxon>
        <taxon>Neognathae</taxon>
        <taxon>Neoaves</taxon>
        <taxon>Telluraves</taxon>
        <taxon>Australaves</taxon>
        <taxon>Passeriformes</taxon>
        <taxon>Sylvioidea</taxon>
        <taxon>Hirundinidae</taxon>
        <taxon>Hirundo</taxon>
    </lineage>
</organism>
<evidence type="ECO:0000259" key="9">
    <source>
        <dbReference type="Pfam" id="PF26037"/>
    </source>
</evidence>
<comment type="subcellular location">
    <subcellularLocation>
        <location evidence="1">Membrane</location>
        <topology evidence="1">Multi-pass membrane protein</topology>
    </subcellularLocation>
</comment>
<evidence type="ECO:0000256" key="5">
    <source>
        <dbReference type="SAM" id="Coils"/>
    </source>
</evidence>
<comment type="caution">
    <text evidence="10">The sequence shown here is derived from an EMBL/GenBank/DDBJ whole genome shotgun (WGS) entry which is preliminary data.</text>
</comment>
<feature type="coiled-coil region" evidence="5">
    <location>
        <begin position="855"/>
        <end position="882"/>
    </location>
</feature>
<evidence type="ECO:0000256" key="3">
    <source>
        <dbReference type="ARBA" id="ARBA00022989"/>
    </source>
</evidence>
<dbReference type="Proteomes" id="UP000269221">
    <property type="component" value="Unassembled WGS sequence"/>
</dbReference>
<dbReference type="OrthoDB" id="5985669at2759"/>
<evidence type="ECO:0000313" key="10">
    <source>
        <dbReference type="EMBL" id="RMB93884.1"/>
    </source>
</evidence>
<evidence type="ECO:0000256" key="6">
    <source>
        <dbReference type="SAM" id="MobiDB-lite"/>
    </source>
</evidence>
<evidence type="ECO:0008006" key="12">
    <source>
        <dbReference type="Google" id="ProtNLM"/>
    </source>
</evidence>